<reference evidence="2" key="1">
    <citation type="journal article" date="2023" name="GigaByte">
        <title>Genome assembly of the bearded iris, Iris pallida Lam.</title>
        <authorList>
            <person name="Bruccoleri R.E."/>
            <person name="Oakeley E.J."/>
            <person name="Faust A.M.E."/>
            <person name="Altorfer M."/>
            <person name="Dessus-Babus S."/>
            <person name="Burckhardt D."/>
            <person name="Oertli M."/>
            <person name="Naumann U."/>
            <person name="Petersen F."/>
            <person name="Wong J."/>
        </authorList>
    </citation>
    <scope>NUCLEOTIDE SEQUENCE</scope>
    <source>
        <strain evidence="2">GSM-AAB239-AS_SAM_17_03QT</strain>
    </source>
</reference>
<sequence>MVGPDLEDSGPWRWLGDFEADRLHLGPDPVVTSQVDELRPDTRSMWPRSRRDGATDEEPASRCGAGERWIRPWRGRSEFREVDSGV</sequence>
<proteinExistence type="predicted"/>
<reference evidence="2" key="2">
    <citation type="submission" date="2023-04" db="EMBL/GenBank/DDBJ databases">
        <authorList>
            <person name="Bruccoleri R.E."/>
            <person name="Oakeley E.J."/>
            <person name="Faust A.-M."/>
            <person name="Dessus-Babus S."/>
            <person name="Altorfer M."/>
            <person name="Burckhardt D."/>
            <person name="Oertli M."/>
            <person name="Naumann U."/>
            <person name="Petersen F."/>
            <person name="Wong J."/>
        </authorList>
    </citation>
    <scope>NUCLEOTIDE SEQUENCE</scope>
    <source>
        <strain evidence="2">GSM-AAB239-AS_SAM_17_03QT</strain>
        <tissue evidence="2">Leaf</tissue>
    </source>
</reference>
<evidence type="ECO:0000313" key="2">
    <source>
        <dbReference type="EMBL" id="KAJ6853395.1"/>
    </source>
</evidence>
<dbReference type="EMBL" id="JANAVB010000799">
    <property type="protein sequence ID" value="KAJ6853395.1"/>
    <property type="molecule type" value="Genomic_DNA"/>
</dbReference>
<evidence type="ECO:0000313" key="3">
    <source>
        <dbReference type="Proteomes" id="UP001140949"/>
    </source>
</evidence>
<protein>
    <submittedName>
        <fullName evidence="2">Uncharacterized protein</fullName>
    </submittedName>
</protein>
<comment type="caution">
    <text evidence="2">The sequence shown here is derived from an EMBL/GenBank/DDBJ whole genome shotgun (WGS) entry which is preliminary data.</text>
</comment>
<evidence type="ECO:0000256" key="1">
    <source>
        <dbReference type="SAM" id="MobiDB-lite"/>
    </source>
</evidence>
<dbReference type="Proteomes" id="UP001140949">
    <property type="component" value="Unassembled WGS sequence"/>
</dbReference>
<feature type="region of interest" description="Disordered" evidence="1">
    <location>
        <begin position="43"/>
        <end position="64"/>
    </location>
</feature>
<accession>A0AAX6ILX7</accession>
<gene>
    <name evidence="2" type="ORF">M6B38_250080</name>
</gene>
<organism evidence="2 3">
    <name type="scientific">Iris pallida</name>
    <name type="common">Sweet iris</name>
    <dbReference type="NCBI Taxonomy" id="29817"/>
    <lineage>
        <taxon>Eukaryota</taxon>
        <taxon>Viridiplantae</taxon>
        <taxon>Streptophyta</taxon>
        <taxon>Embryophyta</taxon>
        <taxon>Tracheophyta</taxon>
        <taxon>Spermatophyta</taxon>
        <taxon>Magnoliopsida</taxon>
        <taxon>Liliopsida</taxon>
        <taxon>Asparagales</taxon>
        <taxon>Iridaceae</taxon>
        <taxon>Iridoideae</taxon>
        <taxon>Irideae</taxon>
        <taxon>Iris</taxon>
    </lineage>
</organism>
<name>A0AAX6ILX7_IRIPA</name>
<dbReference type="AlphaFoldDB" id="A0AAX6ILX7"/>
<keyword evidence="3" id="KW-1185">Reference proteome</keyword>